<evidence type="ECO:0000313" key="2">
    <source>
        <dbReference type="Proteomes" id="UP001214170"/>
    </source>
</evidence>
<sequence length="103" mass="11652">MAMRWDNAIFDEAFDAAGMREPVKLIGSVPLVEFPARFDRPGLIDESTMVHSTDYEIEFTTADAPGLEYGSELDIAGERYRVRQEPVTVGDGYWTRAHLELLK</sequence>
<keyword evidence="2" id="KW-1185">Reference proteome</keyword>
<evidence type="ECO:0000313" key="1">
    <source>
        <dbReference type="EMBL" id="WFP08217.1"/>
    </source>
</evidence>
<protein>
    <submittedName>
        <fullName evidence="1">Uncharacterized protein</fullName>
    </submittedName>
</protein>
<gene>
    <name evidence="1" type="ORF">P8T11_28690</name>
</gene>
<dbReference type="RefSeq" id="WP_268078962.1">
    <property type="nucleotide sequence ID" value="NZ_CP106885.1"/>
</dbReference>
<name>A0ABY8GTS8_9BURK</name>
<reference evidence="1 2" key="1">
    <citation type="submission" date="2023-03" db="EMBL/GenBank/DDBJ databases">
        <title>Achromobacter spanius LIG8.</title>
        <authorList>
            <person name="Shrestha S."/>
        </authorList>
    </citation>
    <scope>NUCLEOTIDE SEQUENCE [LARGE SCALE GENOMIC DNA]</scope>
    <source>
        <strain evidence="1 2">LIG8</strain>
    </source>
</reference>
<proteinExistence type="predicted"/>
<organism evidence="1 2">
    <name type="scientific">Achromobacter spanius</name>
    <dbReference type="NCBI Taxonomy" id="217203"/>
    <lineage>
        <taxon>Bacteria</taxon>
        <taxon>Pseudomonadati</taxon>
        <taxon>Pseudomonadota</taxon>
        <taxon>Betaproteobacteria</taxon>
        <taxon>Burkholderiales</taxon>
        <taxon>Alcaligenaceae</taxon>
        <taxon>Achromobacter</taxon>
    </lineage>
</organism>
<accession>A0ABY8GTS8</accession>
<dbReference type="Pfam" id="PF05354">
    <property type="entry name" value="Phage_attach"/>
    <property type="match status" value="1"/>
</dbReference>
<dbReference type="InterPro" id="IPR008018">
    <property type="entry name" value="Phage_tail_attach_FII"/>
</dbReference>
<dbReference type="EMBL" id="CP121261">
    <property type="protein sequence ID" value="WFP08217.1"/>
    <property type="molecule type" value="Genomic_DNA"/>
</dbReference>
<dbReference type="Proteomes" id="UP001214170">
    <property type="component" value="Chromosome"/>
</dbReference>